<gene>
    <name evidence="2" type="ORF">F6B40_12730</name>
</gene>
<feature type="compositionally biased region" description="Polar residues" evidence="1">
    <location>
        <begin position="49"/>
        <end position="64"/>
    </location>
</feature>
<sequence length="290" mass="33152">MSIVPVASTFDDLLALVDETPIGAPRPRKLTLVQTQRYWASANTSDKRTSVSAYQPLPNTSDNPRPSRAYEDGEISALVAELVAARAARAHRKAMRRPFRRRGQRELFDVVRLHLRRLCRRVLNDRCCNGLEPPDHDLLVLALERYLEQQCWHLVYFHDYGEQREPERVRRTYLDGERAIECVALSCARYALDGWSPDYIREMQRIGGVGGKISKRPPKWTEADLDALAALARSTVRQQAVHLGFSESTIDRMRRARRERIPAPELDDLLAAGTLKQKVRRGVTSPHRHA</sequence>
<accession>A0A5N0TCZ1</accession>
<feature type="region of interest" description="Disordered" evidence="1">
    <location>
        <begin position="49"/>
        <end position="69"/>
    </location>
</feature>
<dbReference type="Proteomes" id="UP000326838">
    <property type="component" value="Unassembled WGS sequence"/>
</dbReference>
<reference evidence="3" key="1">
    <citation type="submission" date="2019-09" db="EMBL/GenBank/DDBJ databases">
        <title>Mumia zhuanghuii sp. nov. isolated from the intestinal contents of plateau pika (Ochotona curzoniae) in the Qinghai-Tibet plateau of China.</title>
        <authorList>
            <person name="Tian Z."/>
        </authorList>
    </citation>
    <scope>NUCLEOTIDE SEQUENCE [LARGE SCALE GENOMIC DNA]</scope>
    <source>
        <strain evidence="3">L-033</strain>
    </source>
</reference>
<evidence type="ECO:0000313" key="2">
    <source>
        <dbReference type="EMBL" id="KAA9131159.1"/>
    </source>
</evidence>
<keyword evidence="3" id="KW-1185">Reference proteome</keyword>
<dbReference type="EMBL" id="VYUY01000018">
    <property type="protein sequence ID" value="KAA9131159.1"/>
    <property type="molecule type" value="Genomic_DNA"/>
</dbReference>
<dbReference type="AlphaFoldDB" id="A0A5N0TCZ1"/>
<evidence type="ECO:0000313" key="3">
    <source>
        <dbReference type="Proteomes" id="UP000326838"/>
    </source>
</evidence>
<evidence type="ECO:0000256" key="1">
    <source>
        <dbReference type="SAM" id="MobiDB-lite"/>
    </source>
</evidence>
<organism evidence="2 3">
    <name type="scientific">Microbacterium caowuchunii</name>
    <dbReference type="NCBI Taxonomy" id="2614638"/>
    <lineage>
        <taxon>Bacteria</taxon>
        <taxon>Bacillati</taxon>
        <taxon>Actinomycetota</taxon>
        <taxon>Actinomycetes</taxon>
        <taxon>Micrococcales</taxon>
        <taxon>Microbacteriaceae</taxon>
        <taxon>Microbacterium</taxon>
    </lineage>
</organism>
<name>A0A5N0TCZ1_9MICO</name>
<proteinExistence type="predicted"/>
<comment type="caution">
    <text evidence="2">The sequence shown here is derived from an EMBL/GenBank/DDBJ whole genome shotgun (WGS) entry which is preliminary data.</text>
</comment>
<protein>
    <submittedName>
        <fullName evidence="2">Uncharacterized protein</fullName>
    </submittedName>
</protein>
<dbReference type="RefSeq" id="WP_150894628.1">
    <property type="nucleotide sequence ID" value="NZ_VYUY01000018.1"/>
</dbReference>